<reference evidence="2 3" key="1">
    <citation type="submission" date="2006-04" db="EMBL/GenBank/DDBJ databases">
        <authorList>
            <person name="Nierman W.C."/>
        </authorList>
    </citation>
    <scope>NUCLEOTIDE SEQUENCE [LARGE SCALE GENOMIC DNA]</scope>
    <source>
        <strain evidence="2 3">DW4/3-1</strain>
    </source>
</reference>
<sequence length="412" mass="44321">MPPNMTPDSSPPPAAPSAQPRSRLAPKAAVAFSVLALLAVVALSSRAAGQAEEGEAPTSARSAPGGPPTDPARRGSPGSPPSPAPVEEATAGARQFSSTTCWQNLDRFNEAVTLETFREWAAPLLAAGDPLVVDYLKGRLAELIANDPLRASEVLGWARDASPGEFKVLMGGLRGSQAIHLPKVAAQLTEMGLDERLDLNRRAGFLAALETQRRFEPAVIDRLADFAQSPASGEAGWIATRTLGRVMKEDLSHAGNAKPYLDKLLTVGSESLEEPIRYLAFEMGMHADAPLDAQATQRLAKVLATEGSGDVRQVAAHELSMAQDKTAALEIYAQAFATERELCVRWALFRFAARTAGRNALPVMANMALQDSRFQADYRDFERLYASGIVDFDRLWSSLPTQDPHGCLEHEN</sequence>
<organism evidence="2 3">
    <name type="scientific">Stigmatella aurantiaca (strain DW4/3-1)</name>
    <dbReference type="NCBI Taxonomy" id="378806"/>
    <lineage>
        <taxon>Bacteria</taxon>
        <taxon>Pseudomonadati</taxon>
        <taxon>Myxococcota</taxon>
        <taxon>Myxococcia</taxon>
        <taxon>Myxococcales</taxon>
        <taxon>Cystobacterineae</taxon>
        <taxon>Archangiaceae</taxon>
        <taxon>Stigmatella</taxon>
    </lineage>
</organism>
<dbReference type="Proteomes" id="UP000032702">
    <property type="component" value="Unassembled WGS sequence"/>
</dbReference>
<evidence type="ECO:0008006" key="4">
    <source>
        <dbReference type="Google" id="ProtNLM"/>
    </source>
</evidence>
<protein>
    <recommendedName>
        <fullName evidence="4">HEAT repeat domain-containing protein</fullName>
    </recommendedName>
</protein>
<accession>Q096G9</accession>
<feature type="region of interest" description="Disordered" evidence="1">
    <location>
        <begin position="46"/>
        <end position="95"/>
    </location>
</feature>
<dbReference type="PATRIC" id="fig|378806.16.peg.6827"/>
<evidence type="ECO:0000313" key="2">
    <source>
        <dbReference type="EMBL" id="EAU67602.1"/>
    </source>
</evidence>
<gene>
    <name evidence="2" type="ORF">STIAU_3752</name>
</gene>
<dbReference type="EMBL" id="AAMD01000030">
    <property type="protein sequence ID" value="EAU67602.1"/>
    <property type="molecule type" value="Genomic_DNA"/>
</dbReference>
<dbReference type="AlphaFoldDB" id="Q096G9"/>
<comment type="caution">
    <text evidence="2">The sequence shown here is derived from an EMBL/GenBank/DDBJ whole genome shotgun (WGS) entry which is preliminary data.</text>
</comment>
<name>Q096G9_STIAD</name>
<feature type="compositionally biased region" description="Pro residues" evidence="1">
    <location>
        <begin position="1"/>
        <end position="15"/>
    </location>
</feature>
<feature type="region of interest" description="Disordered" evidence="1">
    <location>
        <begin position="1"/>
        <end position="25"/>
    </location>
</feature>
<feature type="compositionally biased region" description="Low complexity" evidence="1">
    <location>
        <begin position="16"/>
        <end position="25"/>
    </location>
</feature>
<evidence type="ECO:0000256" key="1">
    <source>
        <dbReference type="SAM" id="MobiDB-lite"/>
    </source>
</evidence>
<proteinExistence type="predicted"/>
<evidence type="ECO:0000313" key="3">
    <source>
        <dbReference type="Proteomes" id="UP000032702"/>
    </source>
</evidence>